<evidence type="ECO:0008006" key="4">
    <source>
        <dbReference type="Google" id="ProtNLM"/>
    </source>
</evidence>
<dbReference type="RefSeq" id="WP_132121897.1">
    <property type="nucleotide sequence ID" value="NZ_SMJU01000020.1"/>
</dbReference>
<protein>
    <recommendedName>
        <fullName evidence="4">ParB/Sulfiredoxin domain-containing protein</fullName>
    </recommendedName>
</protein>
<feature type="region of interest" description="Disordered" evidence="1">
    <location>
        <begin position="247"/>
        <end position="270"/>
    </location>
</feature>
<dbReference type="OrthoDB" id="5944985at2"/>
<dbReference type="AlphaFoldDB" id="A0A4R4K0N2"/>
<name>A0A4R4K0N2_9BACT</name>
<sequence>MAKTRALDKLKEKTADLKPTVFTQQVYIKENLIVLPELRNLIPALQQEEFQQLESNLLAHGIKDPLTIWETTSSTVAAGLSADSPSHELLSGLNTANKVYVLIDGHNRYDLASAHQLDYRINIVDFEDLEKVRDYMIDFQLGRRNLTPEQASYLRGLRYNKLKEGNRSDRINVAQQLAEEYNVSTRTIKRDADYAKGVDSLSPGLKNEVLAGKAKLPKTAAKVLSRDKPGKPIESLEELNNFLEKQPRSLPGLDDLHEQSENSKDEESRHMDVLIKDAVQEELSKGKDPVGGKAPSMVEATQALRIDLKALVEKDLSQKEVLYEIINKAKSLLERMD</sequence>
<reference evidence="2 3" key="1">
    <citation type="submission" date="2019-02" db="EMBL/GenBank/DDBJ databases">
        <title>Arundinibacter roseus gen. nov., sp. nov., a new member of the family Cytophagaceae.</title>
        <authorList>
            <person name="Szuroczki S."/>
            <person name="Khayer B."/>
            <person name="Sproer C."/>
            <person name="Toumi M."/>
            <person name="Szabo A."/>
            <person name="Felfoldi T."/>
            <person name="Schumann P."/>
            <person name="Toth E."/>
        </authorList>
    </citation>
    <scope>NUCLEOTIDE SEQUENCE [LARGE SCALE GENOMIC DNA]</scope>
    <source>
        <strain evidence="2 3">DMA-k-7a</strain>
    </source>
</reference>
<organism evidence="2 3">
    <name type="scientific">Arundinibacter roseus</name>
    <dbReference type="NCBI Taxonomy" id="2070510"/>
    <lineage>
        <taxon>Bacteria</taxon>
        <taxon>Pseudomonadati</taxon>
        <taxon>Bacteroidota</taxon>
        <taxon>Cytophagia</taxon>
        <taxon>Cytophagales</taxon>
        <taxon>Spirosomataceae</taxon>
        <taxon>Arundinibacter</taxon>
    </lineage>
</organism>
<feature type="compositionally biased region" description="Basic and acidic residues" evidence="1">
    <location>
        <begin position="254"/>
        <end position="270"/>
    </location>
</feature>
<comment type="caution">
    <text evidence="2">The sequence shown here is derived from an EMBL/GenBank/DDBJ whole genome shotgun (WGS) entry which is preliminary data.</text>
</comment>
<evidence type="ECO:0000313" key="2">
    <source>
        <dbReference type="EMBL" id="TDB59519.1"/>
    </source>
</evidence>
<gene>
    <name evidence="2" type="ORF">EZE20_22195</name>
</gene>
<proteinExistence type="predicted"/>
<evidence type="ECO:0000313" key="3">
    <source>
        <dbReference type="Proteomes" id="UP000295706"/>
    </source>
</evidence>
<keyword evidence="3" id="KW-1185">Reference proteome</keyword>
<dbReference type="EMBL" id="SMJU01000020">
    <property type="protein sequence ID" value="TDB59519.1"/>
    <property type="molecule type" value="Genomic_DNA"/>
</dbReference>
<dbReference type="Proteomes" id="UP000295706">
    <property type="component" value="Unassembled WGS sequence"/>
</dbReference>
<accession>A0A4R4K0N2</accession>
<evidence type="ECO:0000256" key="1">
    <source>
        <dbReference type="SAM" id="MobiDB-lite"/>
    </source>
</evidence>